<organism evidence="5 6">
    <name type="scientific">Nocardioides zeicaulis</name>
    <dbReference type="NCBI Taxonomy" id="1776857"/>
    <lineage>
        <taxon>Bacteria</taxon>
        <taxon>Bacillati</taxon>
        <taxon>Actinomycetota</taxon>
        <taxon>Actinomycetes</taxon>
        <taxon>Propionibacteriales</taxon>
        <taxon>Nocardioidaceae</taxon>
        <taxon>Nocardioides</taxon>
    </lineage>
</organism>
<sequence length="352" mass="37389">MDDDGQDLARAEALVELGRLEEAEQRYRSLLAHDPGLVDAMLGLSQVLILQRRFTEAEHAAAQSVMLAPSAAMAHFLHSAASTETGHLDGALRSARTCAELAPHWAPARTQVACVLLAMPGADAEQALADADRGVELDPHDADAVNVRGVCLDRLGRRADADDAFRRALALDPTHVEAQRNIAMGALVRGRLAEGVGVLRTAAALDPQDGRMQEALDAAAGSVVNRWLLYLMSVALVLGVLGRSESTHGWRVGIGLGSLVLLGLRTQRVRRQYPRGSLGLHRLVRGADTSMRTDVVMVAVLLALVLCLTFAPPDLAASVGLAAVQMLTAIAGLGLLGLVVGLFIRAFDPERQ</sequence>
<evidence type="ECO:0000313" key="6">
    <source>
        <dbReference type="Proteomes" id="UP001589698"/>
    </source>
</evidence>
<dbReference type="InterPro" id="IPR052384">
    <property type="entry name" value="TMTC_O-mannosyltransferase"/>
</dbReference>
<dbReference type="SUPFAM" id="SSF48452">
    <property type="entry name" value="TPR-like"/>
    <property type="match status" value="1"/>
</dbReference>
<keyword evidence="4" id="KW-0472">Membrane</keyword>
<proteinExistence type="predicted"/>
<reference evidence="5 6" key="1">
    <citation type="submission" date="2024-09" db="EMBL/GenBank/DDBJ databases">
        <authorList>
            <person name="Sun Q."/>
            <person name="Mori K."/>
        </authorList>
    </citation>
    <scope>NUCLEOTIDE SEQUENCE [LARGE SCALE GENOMIC DNA]</scope>
    <source>
        <strain evidence="5 6">CCM 8654</strain>
    </source>
</reference>
<evidence type="ECO:0000256" key="1">
    <source>
        <dbReference type="ARBA" id="ARBA00022737"/>
    </source>
</evidence>
<dbReference type="Gene3D" id="1.25.40.10">
    <property type="entry name" value="Tetratricopeptide repeat domain"/>
    <property type="match status" value="2"/>
</dbReference>
<dbReference type="SMART" id="SM00028">
    <property type="entry name" value="TPR"/>
    <property type="match status" value="5"/>
</dbReference>
<feature type="repeat" description="TPR" evidence="3">
    <location>
        <begin position="142"/>
        <end position="175"/>
    </location>
</feature>
<dbReference type="InterPro" id="IPR019734">
    <property type="entry name" value="TPR_rpt"/>
</dbReference>
<keyword evidence="4" id="KW-1133">Transmembrane helix</keyword>
<keyword evidence="6" id="KW-1185">Reference proteome</keyword>
<name>A0ABV6DXG0_9ACTN</name>
<keyword evidence="4" id="KW-0812">Transmembrane</keyword>
<dbReference type="PROSITE" id="PS50005">
    <property type="entry name" value="TPR"/>
    <property type="match status" value="1"/>
</dbReference>
<comment type="caution">
    <text evidence="5">The sequence shown here is derived from an EMBL/GenBank/DDBJ whole genome shotgun (WGS) entry which is preliminary data.</text>
</comment>
<feature type="transmembrane region" description="Helical" evidence="4">
    <location>
        <begin position="295"/>
        <end position="313"/>
    </location>
</feature>
<feature type="transmembrane region" description="Helical" evidence="4">
    <location>
        <begin position="319"/>
        <end position="344"/>
    </location>
</feature>
<dbReference type="RefSeq" id="WP_378517118.1">
    <property type="nucleotide sequence ID" value="NZ_CBCSDI010000013.1"/>
</dbReference>
<dbReference type="Pfam" id="PF07719">
    <property type="entry name" value="TPR_2"/>
    <property type="match status" value="1"/>
</dbReference>
<dbReference type="InterPro" id="IPR011990">
    <property type="entry name" value="TPR-like_helical_dom_sf"/>
</dbReference>
<dbReference type="InterPro" id="IPR013105">
    <property type="entry name" value="TPR_2"/>
</dbReference>
<keyword evidence="2 3" id="KW-0802">TPR repeat</keyword>
<keyword evidence="1" id="KW-0677">Repeat</keyword>
<dbReference type="Proteomes" id="UP001589698">
    <property type="component" value="Unassembled WGS sequence"/>
</dbReference>
<dbReference type="EMBL" id="JBHLXH010000001">
    <property type="protein sequence ID" value="MFC0221427.1"/>
    <property type="molecule type" value="Genomic_DNA"/>
</dbReference>
<evidence type="ECO:0000256" key="2">
    <source>
        <dbReference type="ARBA" id="ARBA00022803"/>
    </source>
</evidence>
<evidence type="ECO:0000256" key="3">
    <source>
        <dbReference type="PROSITE-ProRule" id="PRU00339"/>
    </source>
</evidence>
<accession>A0ABV6DXG0</accession>
<dbReference type="PANTHER" id="PTHR44216:SF3">
    <property type="entry name" value="PROTEIN O-MANNOSYL-TRANSFERASE TMTC2"/>
    <property type="match status" value="1"/>
</dbReference>
<evidence type="ECO:0000313" key="5">
    <source>
        <dbReference type="EMBL" id="MFC0221427.1"/>
    </source>
</evidence>
<dbReference type="PANTHER" id="PTHR44216">
    <property type="entry name" value="PROTEIN O-MANNOSYL-TRANSFERASE TMTC2"/>
    <property type="match status" value="1"/>
</dbReference>
<protein>
    <submittedName>
        <fullName evidence="5">Tetratricopeptide repeat protein</fullName>
    </submittedName>
</protein>
<dbReference type="Pfam" id="PF14559">
    <property type="entry name" value="TPR_19"/>
    <property type="match status" value="1"/>
</dbReference>
<gene>
    <name evidence="5" type="ORF">ACFFJG_02945</name>
</gene>
<evidence type="ECO:0000256" key="4">
    <source>
        <dbReference type="SAM" id="Phobius"/>
    </source>
</evidence>
<feature type="transmembrane region" description="Helical" evidence="4">
    <location>
        <begin position="248"/>
        <end position="265"/>
    </location>
</feature>
<feature type="transmembrane region" description="Helical" evidence="4">
    <location>
        <begin position="223"/>
        <end position="242"/>
    </location>
</feature>